<keyword evidence="1" id="KW-0472">Membrane</keyword>
<dbReference type="EMBL" id="AP014879">
    <property type="protein sequence ID" value="BAV32360.1"/>
    <property type="molecule type" value="Genomic_DNA"/>
</dbReference>
<accession>A0A1B4XC48</accession>
<feature type="transmembrane region" description="Helical" evidence="1">
    <location>
        <begin position="7"/>
        <end position="26"/>
    </location>
</feature>
<dbReference type="RefSeq" id="WP_096359046.1">
    <property type="nucleotide sequence ID" value="NZ_AP014879.1"/>
</dbReference>
<evidence type="ECO:0000313" key="3">
    <source>
        <dbReference type="Proteomes" id="UP000243180"/>
    </source>
</evidence>
<dbReference type="InParanoid" id="A0A1B4XC48"/>
<evidence type="ECO:0000256" key="1">
    <source>
        <dbReference type="SAM" id="Phobius"/>
    </source>
</evidence>
<evidence type="ECO:0000313" key="2">
    <source>
        <dbReference type="EMBL" id="BAV32360.1"/>
    </source>
</evidence>
<proteinExistence type="predicted"/>
<dbReference type="KEGG" id="slim:SCL_0035"/>
<dbReference type="Proteomes" id="UP000243180">
    <property type="component" value="Chromosome"/>
</dbReference>
<sequence length="287" mass="30695">MSLKKELGILLGVGVAAAIIFGPLWWRPAVPCVAGDLTARAQARVPDSLKEIYLDAEAMRFGLGSAAIGGWEGLGDAVAVGGLAWVRTTRTDSPKYFATVSNRYFQSSGFAYVSPDREPMASFRLQQPATLAQLWESLARQYPEGVMFSGYVRVAPLRLIAIARPAIDGRAVLKNAAYYYTRPMESAPEAWTYVVGIAAAKSTTSRLGRAWLTSLLAARPEAAANGAGLAHALWLKSAPADIRSPPVRENVNAVGQLVVDQTTLMNGELKLYPVTRAGGCGDAARAR</sequence>
<dbReference type="AlphaFoldDB" id="A0A1B4XC48"/>
<gene>
    <name evidence="2" type="ORF">SCL_0035</name>
</gene>
<keyword evidence="1" id="KW-1133">Transmembrane helix</keyword>
<keyword evidence="1" id="KW-0812">Transmembrane</keyword>
<organism evidence="2 3">
    <name type="scientific">Sulfuricaulis limicola</name>
    <dbReference type="NCBI Taxonomy" id="1620215"/>
    <lineage>
        <taxon>Bacteria</taxon>
        <taxon>Pseudomonadati</taxon>
        <taxon>Pseudomonadota</taxon>
        <taxon>Gammaproteobacteria</taxon>
        <taxon>Acidiferrobacterales</taxon>
        <taxon>Acidiferrobacteraceae</taxon>
        <taxon>Sulfuricaulis</taxon>
    </lineage>
</organism>
<keyword evidence="3" id="KW-1185">Reference proteome</keyword>
<protein>
    <submittedName>
        <fullName evidence="2">Uncharacterized protein</fullName>
    </submittedName>
</protein>
<name>A0A1B4XC48_9GAMM</name>
<reference evidence="2 3" key="1">
    <citation type="submission" date="2015-05" db="EMBL/GenBank/DDBJ databases">
        <title>Complete genome sequence of a sulfur-oxidizing gammaproteobacterium strain HA5.</title>
        <authorList>
            <person name="Miura A."/>
            <person name="Kojima H."/>
            <person name="Fukui M."/>
        </authorList>
    </citation>
    <scope>NUCLEOTIDE SEQUENCE [LARGE SCALE GENOMIC DNA]</scope>
    <source>
        <strain evidence="2 3">HA5</strain>
    </source>
</reference>